<evidence type="ECO:0000313" key="1">
    <source>
        <dbReference type="EMBL" id="GAH45056.1"/>
    </source>
</evidence>
<organism evidence="1">
    <name type="scientific">marine sediment metagenome</name>
    <dbReference type="NCBI Taxonomy" id="412755"/>
    <lineage>
        <taxon>unclassified sequences</taxon>
        <taxon>metagenomes</taxon>
        <taxon>ecological metagenomes</taxon>
    </lineage>
</organism>
<dbReference type="EMBL" id="BARU01011458">
    <property type="protein sequence ID" value="GAH45056.1"/>
    <property type="molecule type" value="Genomic_DNA"/>
</dbReference>
<feature type="non-terminal residue" evidence="1">
    <location>
        <position position="91"/>
    </location>
</feature>
<reference evidence="1" key="1">
    <citation type="journal article" date="2014" name="Front. Microbiol.">
        <title>High frequency of phylogenetically diverse reductive dehalogenase-homologous genes in deep subseafloor sedimentary metagenomes.</title>
        <authorList>
            <person name="Kawai M."/>
            <person name="Futagami T."/>
            <person name="Toyoda A."/>
            <person name="Takaki Y."/>
            <person name="Nishi S."/>
            <person name="Hori S."/>
            <person name="Arai W."/>
            <person name="Tsubouchi T."/>
            <person name="Morono Y."/>
            <person name="Uchiyama I."/>
            <person name="Ito T."/>
            <person name="Fujiyama A."/>
            <person name="Inagaki F."/>
            <person name="Takami H."/>
        </authorList>
    </citation>
    <scope>NUCLEOTIDE SEQUENCE</scope>
    <source>
        <strain evidence="1">Expedition CK06-06</strain>
    </source>
</reference>
<comment type="caution">
    <text evidence="1">The sequence shown here is derived from an EMBL/GenBank/DDBJ whole genome shotgun (WGS) entry which is preliminary data.</text>
</comment>
<protein>
    <submittedName>
        <fullName evidence="1">Uncharacterized protein</fullName>
    </submittedName>
</protein>
<sequence>MLLAKLTKLPEQAIIDGFKGKLDFYVHNTIPCVRKWPRSPGKRRSPAVEARWPIFAWAAANWDSLSDAMRLAYEETASEVFMTGRDLFTKS</sequence>
<name>X1FHE5_9ZZZZ</name>
<proteinExistence type="predicted"/>
<accession>X1FHE5</accession>
<gene>
    <name evidence="1" type="ORF">S03H2_21508</name>
</gene>
<dbReference type="AlphaFoldDB" id="X1FHE5"/>